<sequence length="260" mass="28616">MHALVVHQVLVAVAVAAVPAVSPATGGQAQYFYSLDPQSGAYKYGYDTGLLQHQSFREETRTADGGVHGSYGYVDSGVLRITEYTADKLGYRCRETIRYLVEPNKGVFVPSPGTKVQATRKNQNPNLVPEKGISQISLANGQPTQKSWETNRHSRLSDVEESRQDWSPHRTAQPARVLGKKVTGLYKDFTSEPAVGGTAAVTPWNYAHKAELSDEEIFGLEHQGDQNLQQVQRRDSGGSIGGTPVWPMTEDGMRVVWQPF</sequence>
<dbReference type="GO" id="GO:0062129">
    <property type="term" value="C:chitin-based extracellular matrix"/>
    <property type="evidence" value="ECO:0007669"/>
    <property type="project" value="TreeGrafter"/>
</dbReference>
<gene>
    <name evidence="5" type="primary">LOC113216421</name>
</gene>
<dbReference type="AlphaFoldDB" id="A0A6J1TFA2"/>
<evidence type="ECO:0000313" key="5">
    <source>
        <dbReference type="RefSeq" id="XP_026291958.1"/>
    </source>
</evidence>
<dbReference type="PANTHER" id="PTHR10380:SF240">
    <property type="match status" value="1"/>
</dbReference>
<keyword evidence="1" id="KW-0193">Cuticle</keyword>
<accession>A0A6J1TFA2</accession>
<feature type="compositionally biased region" description="Polar residues" evidence="2">
    <location>
        <begin position="138"/>
        <end position="148"/>
    </location>
</feature>
<dbReference type="RefSeq" id="XP_026291958.1">
    <property type="nucleotide sequence ID" value="XM_026436173.2"/>
</dbReference>
<dbReference type="PANTHER" id="PTHR10380">
    <property type="entry name" value="CUTICLE PROTEIN"/>
    <property type="match status" value="1"/>
</dbReference>
<evidence type="ECO:0000256" key="2">
    <source>
        <dbReference type="SAM" id="MobiDB-lite"/>
    </source>
</evidence>
<reference evidence="5" key="1">
    <citation type="submission" date="2025-08" db="UniProtKB">
        <authorList>
            <consortium name="RefSeq"/>
        </authorList>
    </citation>
    <scope>IDENTIFICATION</scope>
    <source>
        <tissue evidence="5">Whole organism</tissue>
    </source>
</reference>
<feature type="chain" id="PRO_5026675618" evidence="3">
    <location>
        <begin position="17"/>
        <end position="260"/>
    </location>
</feature>
<dbReference type="OrthoDB" id="8191482at2759"/>
<evidence type="ECO:0000256" key="3">
    <source>
        <dbReference type="SAM" id="SignalP"/>
    </source>
</evidence>
<keyword evidence="4" id="KW-1185">Reference proteome</keyword>
<keyword evidence="3" id="KW-0732">Signal</keyword>
<dbReference type="GO" id="GO:0008010">
    <property type="term" value="F:structural constituent of chitin-based larval cuticle"/>
    <property type="evidence" value="ECO:0007669"/>
    <property type="project" value="TreeGrafter"/>
</dbReference>
<dbReference type="Proteomes" id="UP000504606">
    <property type="component" value="Unplaced"/>
</dbReference>
<dbReference type="GeneID" id="113216421"/>
<feature type="signal peptide" evidence="3">
    <location>
        <begin position="1"/>
        <end position="16"/>
    </location>
</feature>
<dbReference type="InterPro" id="IPR000618">
    <property type="entry name" value="Insect_cuticle"/>
</dbReference>
<evidence type="ECO:0000313" key="4">
    <source>
        <dbReference type="Proteomes" id="UP000504606"/>
    </source>
</evidence>
<dbReference type="KEGG" id="foc:113216421"/>
<name>A0A6J1TFA2_FRAOC</name>
<dbReference type="Pfam" id="PF00379">
    <property type="entry name" value="Chitin_bind_4"/>
    <property type="match status" value="1"/>
</dbReference>
<dbReference type="PROSITE" id="PS51155">
    <property type="entry name" value="CHIT_BIND_RR_2"/>
    <property type="match status" value="1"/>
</dbReference>
<feature type="region of interest" description="Disordered" evidence="2">
    <location>
        <begin position="138"/>
        <end position="174"/>
    </location>
</feature>
<dbReference type="InterPro" id="IPR050468">
    <property type="entry name" value="Cuticle_Struct_Prot"/>
</dbReference>
<protein>
    <submittedName>
        <fullName evidence="5">Uncharacterized protein LOC113216421</fullName>
    </submittedName>
</protein>
<organism evidence="4 5">
    <name type="scientific">Frankliniella occidentalis</name>
    <name type="common">Western flower thrips</name>
    <name type="synonym">Euthrips occidentalis</name>
    <dbReference type="NCBI Taxonomy" id="133901"/>
    <lineage>
        <taxon>Eukaryota</taxon>
        <taxon>Metazoa</taxon>
        <taxon>Ecdysozoa</taxon>
        <taxon>Arthropoda</taxon>
        <taxon>Hexapoda</taxon>
        <taxon>Insecta</taxon>
        <taxon>Pterygota</taxon>
        <taxon>Neoptera</taxon>
        <taxon>Paraneoptera</taxon>
        <taxon>Thysanoptera</taxon>
        <taxon>Terebrantia</taxon>
        <taxon>Thripoidea</taxon>
        <taxon>Thripidae</taxon>
        <taxon>Frankliniella</taxon>
    </lineage>
</organism>
<feature type="compositionally biased region" description="Basic and acidic residues" evidence="2">
    <location>
        <begin position="149"/>
        <end position="168"/>
    </location>
</feature>
<proteinExistence type="predicted"/>
<evidence type="ECO:0000256" key="1">
    <source>
        <dbReference type="PROSITE-ProRule" id="PRU00497"/>
    </source>
</evidence>